<name>A0A1N6N8Y8_9GAMM</name>
<dbReference type="Pfam" id="PF01266">
    <property type="entry name" value="DAO"/>
    <property type="match status" value="1"/>
</dbReference>
<proteinExistence type="predicted"/>
<dbReference type="RefSeq" id="WP_076460057.1">
    <property type="nucleotide sequence ID" value="NZ_FTMN01000001.1"/>
</dbReference>
<dbReference type="InterPro" id="IPR036188">
    <property type="entry name" value="FAD/NAD-bd_sf"/>
</dbReference>
<evidence type="ECO:0000256" key="1">
    <source>
        <dbReference type="ARBA" id="ARBA00023002"/>
    </source>
</evidence>
<dbReference type="SUPFAM" id="SSF51905">
    <property type="entry name" value="FAD/NAD(P)-binding domain"/>
    <property type="match status" value="1"/>
</dbReference>
<reference evidence="3 4" key="1">
    <citation type="submission" date="2017-01" db="EMBL/GenBank/DDBJ databases">
        <authorList>
            <person name="Mah S.A."/>
            <person name="Swanson W.J."/>
            <person name="Moy G.W."/>
            <person name="Vacquier V.D."/>
        </authorList>
    </citation>
    <scope>NUCLEOTIDE SEQUENCE [LARGE SCALE GENOMIC DNA]</scope>
    <source>
        <strain evidence="3 4">DSM 7027</strain>
    </source>
</reference>
<dbReference type="eggNOG" id="COG0665">
    <property type="taxonomic scope" value="Bacteria"/>
</dbReference>
<evidence type="ECO:0000313" key="3">
    <source>
        <dbReference type="EMBL" id="SIP88516.1"/>
    </source>
</evidence>
<accession>A0A1N6N8Y8</accession>
<evidence type="ECO:0000259" key="2">
    <source>
        <dbReference type="Pfam" id="PF01266"/>
    </source>
</evidence>
<dbReference type="EMBL" id="FTMN01000001">
    <property type="protein sequence ID" value="SIP88516.1"/>
    <property type="molecule type" value="Genomic_DNA"/>
</dbReference>
<evidence type="ECO:0000313" key="4">
    <source>
        <dbReference type="Proteomes" id="UP000186895"/>
    </source>
</evidence>
<feature type="domain" description="FAD dependent oxidoreductase" evidence="2">
    <location>
        <begin position="9"/>
        <end position="395"/>
    </location>
</feature>
<protein>
    <submittedName>
        <fullName evidence="3">D-amino-acid dehydrogenase</fullName>
    </submittedName>
</protein>
<dbReference type="Gene3D" id="3.30.9.10">
    <property type="entry name" value="D-Amino Acid Oxidase, subunit A, domain 2"/>
    <property type="match status" value="1"/>
</dbReference>
<dbReference type="Gene3D" id="3.50.50.60">
    <property type="entry name" value="FAD/NAD(P)-binding domain"/>
    <property type="match status" value="2"/>
</dbReference>
<dbReference type="PANTHER" id="PTHR13847:SF289">
    <property type="entry name" value="GLYCINE OXIDASE"/>
    <property type="match status" value="1"/>
</dbReference>
<organism evidence="3 4">
    <name type="scientific">Marinobacterium stanieri</name>
    <dbReference type="NCBI Taxonomy" id="49186"/>
    <lineage>
        <taxon>Bacteria</taxon>
        <taxon>Pseudomonadati</taxon>
        <taxon>Pseudomonadota</taxon>
        <taxon>Gammaproteobacteria</taxon>
        <taxon>Oceanospirillales</taxon>
        <taxon>Oceanospirillaceae</taxon>
        <taxon>Marinobacterium</taxon>
    </lineage>
</organism>
<dbReference type="Proteomes" id="UP000186895">
    <property type="component" value="Unassembled WGS sequence"/>
</dbReference>
<dbReference type="PANTHER" id="PTHR13847">
    <property type="entry name" value="SARCOSINE DEHYDROGENASE-RELATED"/>
    <property type="match status" value="1"/>
</dbReference>
<dbReference type="AlphaFoldDB" id="A0A1N6N8Y8"/>
<sequence length="414" mass="45192">MKEYGRQSAIVIGAGVVGVTTALALQDKGFAVTLLDRQPPGEGASFGNAGFLATELNDPLSTPENLKNAPRLWLDPHGPVALPPSYWHRSLPWLMRFMKAAKPEQVERSQQGLNALNRAAVGAWRRLIEGTELHSMLRAAGYLLVWESNDLTAAKQHAEQLEHWQIETRLLQGDAVQAHEPGLSSAVHHALLFPDSWQVSDPYELVMGLFQRFCRQGGVFTQASVQRIDPAAGTVVTATGTLEADHLVLCAGAWSHKLLAQTGIHIPLEAERGYHLTLPNAGEALRQPVGSAERRFVMTPMSCGLRIVGFTELGGLNKAPLPQRFDSLHHHTGALLRDTSPLESPHETWMGHRPTLPDSLPVIGRHPAYPRLFAAFGHQHLGLTQAAITAEVVAANLSGESCGIALDPYRMERF</sequence>
<dbReference type="STRING" id="49186.SAMN05421647_101138"/>
<dbReference type="GO" id="GO:0016491">
    <property type="term" value="F:oxidoreductase activity"/>
    <property type="evidence" value="ECO:0007669"/>
    <property type="project" value="UniProtKB-KW"/>
</dbReference>
<keyword evidence="4" id="KW-1185">Reference proteome</keyword>
<dbReference type="GO" id="GO:0005737">
    <property type="term" value="C:cytoplasm"/>
    <property type="evidence" value="ECO:0007669"/>
    <property type="project" value="TreeGrafter"/>
</dbReference>
<keyword evidence="1" id="KW-0560">Oxidoreductase</keyword>
<gene>
    <name evidence="3" type="ORF">SAMN05421647_101138</name>
</gene>
<dbReference type="InterPro" id="IPR006076">
    <property type="entry name" value="FAD-dep_OxRdtase"/>
</dbReference>